<name>A0A1B6NW42_9ZZZZ</name>
<organism evidence="1">
    <name type="scientific">marine sediment metagenome</name>
    <dbReference type="NCBI Taxonomy" id="412755"/>
    <lineage>
        <taxon>unclassified sequences</taxon>
        <taxon>metagenomes</taxon>
        <taxon>ecological metagenomes</taxon>
    </lineage>
</organism>
<gene>
    <name evidence="1" type="ORF">MGSAQ_000839</name>
</gene>
<reference evidence="1" key="1">
    <citation type="submission" date="2013-11" db="EMBL/GenBank/DDBJ databases">
        <title>Microbial diversity, functional groups and degradation webs in Northern and Southern Mediterranean and Red Sea marine crude oil polluted sites.</title>
        <authorList>
            <person name="Daffonchio D."/>
            <person name="Mapelli F."/>
            <person name="Ferrer M."/>
            <person name="Richter M."/>
            <person name="Cherif A."/>
            <person name="Malkawi H.I."/>
            <person name="Yakimov M.M."/>
            <person name="Abdel-Fattah Y.R."/>
            <person name="Blaghen M."/>
            <person name="Golyshin P.N."/>
            <person name="Kalogerakis N."/>
            <person name="Boon N."/>
            <person name="Magagnini M."/>
            <person name="Fava F."/>
        </authorList>
    </citation>
    <scope>NUCLEOTIDE SEQUENCE</scope>
</reference>
<dbReference type="EMBL" id="AYSL01000406">
    <property type="protein sequence ID" value="KTF07666.1"/>
    <property type="molecule type" value="Genomic_DNA"/>
</dbReference>
<accession>A0A1B6NW42</accession>
<feature type="non-terminal residue" evidence="1">
    <location>
        <position position="43"/>
    </location>
</feature>
<sequence>MKKLTLALAAALSLSTANAADYVIDSKGAHASINFKIQHLGYS</sequence>
<proteinExistence type="predicted"/>
<evidence type="ECO:0000313" key="1">
    <source>
        <dbReference type="EMBL" id="KTF07666.1"/>
    </source>
</evidence>
<dbReference type="AlphaFoldDB" id="A0A1B6NW42"/>
<protein>
    <submittedName>
        <fullName evidence="1">Secreted protein</fullName>
    </submittedName>
</protein>
<comment type="caution">
    <text evidence="1">The sequence shown here is derived from an EMBL/GenBank/DDBJ whole genome shotgun (WGS) entry which is preliminary data.</text>
</comment>